<dbReference type="InterPro" id="IPR011765">
    <property type="entry name" value="Pept_M16_N"/>
</dbReference>
<dbReference type="InterPro" id="IPR011249">
    <property type="entry name" value="Metalloenz_LuxS/M16"/>
</dbReference>
<dbReference type="Gene3D" id="3.30.830.10">
    <property type="entry name" value="Metalloenzyme, LuxS/M16 peptidase-like"/>
    <property type="match status" value="2"/>
</dbReference>
<name>A0ABW5D6U0_9BACT</name>
<organism evidence="4 5">
    <name type="scientific">Luteolibacter algae</name>
    <dbReference type="NCBI Taxonomy" id="454151"/>
    <lineage>
        <taxon>Bacteria</taxon>
        <taxon>Pseudomonadati</taxon>
        <taxon>Verrucomicrobiota</taxon>
        <taxon>Verrucomicrobiia</taxon>
        <taxon>Verrucomicrobiales</taxon>
        <taxon>Verrucomicrobiaceae</taxon>
        <taxon>Luteolibacter</taxon>
    </lineage>
</organism>
<accession>A0ABW5D6U0</accession>
<keyword evidence="5" id="KW-1185">Reference proteome</keyword>
<evidence type="ECO:0000313" key="4">
    <source>
        <dbReference type="EMBL" id="MFD2255736.1"/>
    </source>
</evidence>
<dbReference type="SUPFAM" id="SSF63411">
    <property type="entry name" value="LuxS/MPP-like metallohydrolase"/>
    <property type="match status" value="2"/>
</dbReference>
<dbReference type="PANTHER" id="PTHR11851:SF49">
    <property type="entry name" value="MITOCHONDRIAL-PROCESSING PEPTIDASE SUBUNIT ALPHA"/>
    <property type="match status" value="1"/>
</dbReference>
<evidence type="ECO:0000256" key="1">
    <source>
        <dbReference type="ARBA" id="ARBA00007261"/>
    </source>
</evidence>
<dbReference type="InterPro" id="IPR007863">
    <property type="entry name" value="Peptidase_M16_C"/>
</dbReference>
<comment type="similarity">
    <text evidence="1">Belongs to the peptidase M16 family.</text>
</comment>
<dbReference type="EMBL" id="JBHUIT010000002">
    <property type="protein sequence ID" value="MFD2255736.1"/>
    <property type="molecule type" value="Genomic_DNA"/>
</dbReference>
<protein>
    <submittedName>
        <fullName evidence="4">M16 family metallopeptidase</fullName>
    </submittedName>
</protein>
<evidence type="ECO:0000259" key="3">
    <source>
        <dbReference type="Pfam" id="PF05193"/>
    </source>
</evidence>
<dbReference type="InterPro" id="IPR050361">
    <property type="entry name" value="MPP/UQCRC_Complex"/>
</dbReference>
<dbReference type="Proteomes" id="UP001597375">
    <property type="component" value="Unassembled WGS sequence"/>
</dbReference>
<sequence length="407" mass="44587">MPATYSTHDLPGGPRLAHSHLPESECAAVSIYIPVGSRDEIGNIPAGLAHFSEHMAFKGTKTRSAKELTLAIESGGGQANAATSEDHTVYEAQGEAELMPVLIEVLADMVWHSTFPSNEIELERDVIGEEITMIRESPSDHINDLLASALWPSHPLGQSISGSLESIEKISRSSLKHFAKEHHFRKDLVIATAGPMSAEEILASLLPQMPKKFKKPALQQAYSPSPSREIIENRPTDQLQLGLAWHTPGRHSGQRHALRMLSLILGESSSSRLFTELREERGLCYQVGSETTLFHETGALQILAGLDPDSRDESMETIFRETQDLADNGPRPGELERAKRLAIAQSKLAFESTAAHAAWAGEGLLFYNRIPSPQEARENFLNVTGEQVQAIAKTIFAQQPATAEIRS</sequence>
<reference evidence="5" key="1">
    <citation type="journal article" date="2019" name="Int. J. Syst. Evol. Microbiol.">
        <title>The Global Catalogue of Microorganisms (GCM) 10K type strain sequencing project: providing services to taxonomists for standard genome sequencing and annotation.</title>
        <authorList>
            <consortium name="The Broad Institute Genomics Platform"/>
            <consortium name="The Broad Institute Genome Sequencing Center for Infectious Disease"/>
            <person name="Wu L."/>
            <person name="Ma J."/>
        </authorList>
    </citation>
    <scope>NUCLEOTIDE SEQUENCE [LARGE SCALE GENOMIC DNA]</scope>
    <source>
        <strain evidence="5">CGMCC 4.7106</strain>
    </source>
</reference>
<comment type="caution">
    <text evidence="4">The sequence shown here is derived from an EMBL/GenBank/DDBJ whole genome shotgun (WGS) entry which is preliminary data.</text>
</comment>
<gene>
    <name evidence="4" type="ORF">ACFSSA_03525</name>
</gene>
<evidence type="ECO:0000259" key="2">
    <source>
        <dbReference type="Pfam" id="PF00675"/>
    </source>
</evidence>
<dbReference type="Pfam" id="PF05193">
    <property type="entry name" value="Peptidase_M16_C"/>
    <property type="match status" value="1"/>
</dbReference>
<feature type="domain" description="Peptidase M16 N-terminal" evidence="2">
    <location>
        <begin position="17"/>
        <end position="161"/>
    </location>
</feature>
<feature type="domain" description="Peptidase M16 C-terminal" evidence="3">
    <location>
        <begin position="169"/>
        <end position="340"/>
    </location>
</feature>
<evidence type="ECO:0000313" key="5">
    <source>
        <dbReference type="Proteomes" id="UP001597375"/>
    </source>
</evidence>
<proteinExistence type="inferred from homology"/>
<dbReference type="PANTHER" id="PTHR11851">
    <property type="entry name" value="METALLOPROTEASE"/>
    <property type="match status" value="1"/>
</dbReference>
<dbReference type="Pfam" id="PF00675">
    <property type="entry name" value="Peptidase_M16"/>
    <property type="match status" value="1"/>
</dbReference>